<dbReference type="AlphaFoldDB" id="A0A672GIH2"/>
<dbReference type="InterPro" id="IPR039996">
    <property type="entry name" value="Shieldin_RINN1"/>
</dbReference>
<reference evidence="2" key="2">
    <citation type="submission" date="2025-08" db="UniProtKB">
        <authorList>
            <consortium name="Ensembl"/>
        </authorList>
    </citation>
    <scope>IDENTIFICATION</scope>
</reference>
<dbReference type="GO" id="GO:0045830">
    <property type="term" value="P:positive regulation of isotype switching"/>
    <property type="evidence" value="ECO:0007669"/>
    <property type="project" value="TreeGrafter"/>
</dbReference>
<gene>
    <name evidence="2" type="primary">shld3</name>
</gene>
<reference evidence="2" key="3">
    <citation type="submission" date="2025-09" db="UniProtKB">
        <authorList>
            <consortium name="Ensembl"/>
        </authorList>
    </citation>
    <scope>IDENTIFICATION</scope>
</reference>
<dbReference type="Ensembl" id="ENSSFAT00005017432.1">
    <property type="protein sequence ID" value="ENSSFAP00005016775.1"/>
    <property type="gene ID" value="ENSSFAG00005008882.1"/>
</dbReference>
<accession>A0A672GIH2</accession>
<dbReference type="GO" id="GO:2001034">
    <property type="term" value="P:positive regulation of double-strand break repair via nonhomologous end joining"/>
    <property type="evidence" value="ECO:0007669"/>
    <property type="project" value="TreeGrafter"/>
</dbReference>
<feature type="signal peptide" evidence="1">
    <location>
        <begin position="1"/>
        <end position="23"/>
    </location>
</feature>
<feature type="chain" id="PRO_5025623975" evidence="1">
    <location>
        <begin position="24"/>
        <end position="183"/>
    </location>
</feature>
<evidence type="ECO:0000256" key="1">
    <source>
        <dbReference type="SAM" id="SignalP"/>
    </source>
</evidence>
<name>A0A672GIH2_SALFA</name>
<dbReference type="Proteomes" id="UP000472267">
    <property type="component" value="Chromosome 12"/>
</dbReference>
<keyword evidence="1" id="KW-0732">Signal</keyword>
<protein>
    <submittedName>
        <fullName evidence="2">Uncharacterized protein</fullName>
    </submittedName>
</protein>
<dbReference type="InParanoid" id="A0A672GIH2"/>
<evidence type="ECO:0000313" key="2">
    <source>
        <dbReference type="Ensembl" id="ENSSFAP00005016775.1"/>
    </source>
</evidence>
<dbReference type="PANTHER" id="PTHR41404">
    <property type="entry name" value="SHIELDIN COMPLEX SUBUNIT 3"/>
    <property type="match status" value="1"/>
</dbReference>
<dbReference type="GO" id="GO:2000042">
    <property type="term" value="P:negative regulation of double-strand break repair via homologous recombination"/>
    <property type="evidence" value="ECO:0007669"/>
    <property type="project" value="TreeGrafter"/>
</dbReference>
<keyword evidence="3" id="KW-1185">Reference proteome</keyword>
<dbReference type="OMA" id="DVVLHYQ"/>
<evidence type="ECO:0000313" key="3">
    <source>
        <dbReference type="Proteomes" id="UP000472267"/>
    </source>
</evidence>
<reference evidence="2" key="1">
    <citation type="submission" date="2019-06" db="EMBL/GenBank/DDBJ databases">
        <authorList>
            <consortium name="Wellcome Sanger Institute Data Sharing"/>
        </authorList>
    </citation>
    <scope>NUCLEOTIDE SEQUENCE [LARGE SCALE GENOMIC DNA]</scope>
</reference>
<proteinExistence type="predicted"/>
<dbReference type="PANTHER" id="PTHR41404:SF1">
    <property type="entry name" value="SHIELDIN COMPLEX SUBUNIT 3"/>
    <property type="match status" value="1"/>
</dbReference>
<organism evidence="2 3">
    <name type="scientific">Salarias fasciatus</name>
    <name type="common">Jewelled blenny</name>
    <name type="synonym">Blennius fasciatus</name>
    <dbReference type="NCBI Taxonomy" id="181472"/>
    <lineage>
        <taxon>Eukaryota</taxon>
        <taxon>Metazoa</taxon>
        <taxon>Chordata</taxon>
        <taxon>Craniata</taxon>
        <taxon>Vertebrata</taxon>
        <taxon>Euteleostomi</taxon>
        <taxon>Actinopterygii</taxon>
        <taxon>Neopterygii</taxon>
        <taxon>Teleostei</taxon>
        <taxon>Neoteleostei</taxon>
        <taxon>Acanthomorphata</taxon>
        <taxon>Ovalentaria</taxon>
        <taxon>Blenniimorphae</taxon>
        <taxon>Blenniiformes</taxon>
        <taxon>Blennioidei</taxon>
        <taxon>Blenniidae</taxon>
        <taxon>Salariinae</taxon>
        <taxon>Salarias</taxon>
    </lineage>
</organism>
<sequence length="183" mass="20922">ETRELKTLALVLRRLLLPSLLRTAQNLLDPFPCRAAPVFTPWPARPPPALPVAEPAPPDRSPRRSWVVAARSRVPSQRSMSRRLRDTLSVHRLHPLQRARWVIHRENCGTGTDLEQTWRALCRAVRTAPLPSCTATIQRDRAEVWVFCDLEWAEHVGRRLKRALQLEGSIRLCVRTAPDILSM</sequence>